<evidence type="ECO:0000313" key="8">
    <source>
        <dbReference type="Proteomes" id="UP001320148"/>
    </source>
</evidence>
<evidence type="ECO:0000256" key="2">
    <source>
        <dbReference type="ARBA" id="ARBA00022723"/>
    </source>
</evidence>
<dbReference type="EMBL" id="AP024488">
    <property type="protein sequence ID" value="BCS99180.1"/>
    <property type="molecule type" value="Genomic_DNA"/>
</dbReference>
<keyword evidence="2 4" id="KW-0479">Metal-binding</keyword>
<dbReference type="PROSITE" id="PS51257">
    <property type="entry name" value="PROKAR_LIPOPROTEIN"/>
    <property type="match status" value="1"/>
</dbReference>
<accession>A0ABM7PNW0</accession>
<feature type="signal peptide" evidence="5">
    <location>
        <begin position="1"/>
        <end position="26"/>
    </location>
</feature>
<dbReference type="InterPro" id="IPR036909">
    <property type="entry name" value="Cyt_c-like_dom_sf"/>
</dbReference>
<feature type="domain" description="Cytochrome c" evidence="6">
    <location>
        <begin position="51"/>
        <end position="135"/>
    </location>
</feature>
<sequence length="137" mass="14827">MGYFRVWVGVGIVVFGCALLSGFALAEEGPAHIHAPKEQRVRMNPNAPCVDLMKEGRLVYRTYCAGCHGHDARGDGPVGRGMNPAPPDLVAMGAVHGDGEFAWVIEEGRGGMPAWKGILDASRIWAVTSWLRMLEPK</sequence>
<dbReference type="SUPFAM" id="SSF46626">
    <property type="entry name" value="Cytochrome c"/>
    <property type="match status" value="1"/>
</dbReference>
<evidence type="ECO:0000256" key="4">
    <source>
        <dbReference type="PROSITE-ProRule" id="PRU00433"/>
    </source>
</evidence>
<organism evidence="7 8">
    <name type="scientific">Desulfoluna limicola</name>
    <dbReference type="NCBI Taxonomy" id="2810562"/>
    <lineage>
        <taxon>Bacteria</taxon>
        <taxon>Pseudomonadati</taxon>
        <taxon>Thermodesulfobacteriota</taxon>
        <taxon>Desulfobacteria</taxon>
        <taxon>Desulfobacterales</taxon>
        <taxon>Desulfolunaceae</taxon>
        <taxon>Desulfoluna</taxon>
    </lineage>
</organism>
<evidence type="ECO:0000256" key="3">
    <source>
        <dbReference type="ARBA" id="ARBA00023004"/>
    </source>
</evidence>
<dbReference type="Proteomes" id="UP001320148">
    <property type="component" value="Chromosome"/>
</dbReference>
<protein>
    <recommendedName>
        <fullName evidence="6">Cytochrome c domain-containing protein</fullName>
    </recommendedName>
</protein>
<reference evidence="7 8" key="1">
    <citation type="submission" date="2021-02" db="EMBL/GenBank/DDBJ databases">
        <title>Complete genome of Desulfoluna sp. strain ASN36.</title>
        <authorList>
            <person name="Takahashi A."/>
            <person name="Kojima H."/>
            <person name="Fukui M."/>
        </authorList>
    </citation>
    <scope>NUCLEOTIDE SEQUENCE [LARGE SCALE GENOMIC DNA]</scope>
    <source>
        <strain evidence="7 8">ASN36</strain>
    </source>
</reference>
<gene>
    <name evidence="7" type="ORF">DSLASN_48120</name>
</gene>
<dbReference type="Pfam" id="PF13442">
    <property type="entry name" value="Cytochrome_CBB3"/>
    <property type="match status" value="1"/>
</dbReference>
<dbReference type="RefSeq" id="WP_236890530.1">
    <property type="nucleotide sequence ID" value="NZ_AP024488.1"/>
</dbReference>
<dbReference type="InterPro" id="IPR009056">
    <property type="entry name" value="Cyt_c-like_dom"/>
</dbReference>
<keyword evidence="5" id="KW-0732">Signal</keyword>
<feature type="chain" id="PRO_5045863529" description="Cytochrome c domain-containing protein" evidence="5">
    <location>
        <begin position="27"/>
        <end position="137"/>
    </location>
</feature>
<proteinExistence type="predicted"/>
<evidence type="ECO:0000256" key="5">
    <source>
        <dbReference type="SAM" id="SignalP"/>
    </source>
</evidence>
<keyword evidence="3 4" id="KW-0408">Iron</keyword>
<name>A0ABM7PNW0_9BACT</name>
<evidence type="ECO:0000256" key="1">
    <source>
        <dbReference type="ARBA" id="ARBA00022617"/>
    </source>
</evidence>
<dbReference type="PROSITE" id="PS51007">
    <property type="entry name" value="CYTC"/>
    <property type="match status" value="1"/>
</dbReference>
<keyword evidence="8" id="KW-1185">Reference proteome</keyword>
<dbReference type="Gene3D" id="1.10.760.10">
    <property type="entry name" value="Cytochrome c-like domain"/>
    <property type="match status" value="1"/>
</dbReference>
<evidence type="ECO:0000313" key="7">
    <source>
        <dbReference type="EMBL" id="BCS99180.1"/>
    </source>
</evidence>
<keyword evidence="1 4" id="KW-0349">Heme</keyword>
<evidence type="ECO:0000259" key="6">
    <source>
        <dbReference type="PROSITE" id="PS51007"/>
    </source>
</evidence>